<feature type="chain" id="PRO_5041284162" evidence="2">
    <location>
        <begin position="21"/>
        <end position="170"/>
    </location>
</feature>
<feature type="signal peptide" evidence="2">
    <location>
        <begin position="1"/>
        <end position="20"/>
    </location>
</feature>
<dbReference type="AlphaFoldDB" id="A0AA39QFI0"/>
<dbReference type="EMBL" id="JAUEPU010000006">
    <property type="protein sequence ID" value="KAK0501481.1"/>
    <property type="molecule type" value="Genomic_DNA"/>
</dbReference>
<gene>
    <name evidence="3" type="ORF">EDD18DRAFT_1101251</name>
</gene>
<feature type="region of interest" description="Disordered" evidence="1">
    <location>
        <begin position="111"/>
        <end position="170"/>
    </location>
</feature>
<accession>A0AA39QFI0</accession>
<evidence type="ECO:0000313" key="3">
    <source>
        <dbReference type="EMBL" id="KAK0501481.1"/>
    </source>
</evidence>
<keyword evidence="2" id="KW-0732">Signal</keyword>
<organism evidence="3 4">
    <name type="scientific">Armillaria luteobubalina</name>
    <dbReference type="NCBI Taxonomy" id="153913"/>
    <lineage>
        <taxon>Eukaryota</taxon>
        <taxon>Fungi</taxon>
        <taxon>Dikarya</taxon>
        <taxon>Basidiomycota</taxon>
        <taxon>Agaricomycotina</taxon>
        <taxon>Agaricomycetes</taxon>
        <taxon>Agaricomycetidae</taxon>
        <taxon>Agaricales</taxon>
        <taxon>Marasmiineae</taxon>
        <taxon>Physalacriaceae</taxon>
        <taxon>Armillaria</taxon>
    </lineage>
</organism>
<protein>
    <submittedName>
        <fullName evidence="3">Uncharacterized protein</fullName>
    </submittedName>
</protein>
<feature type="compositionally biased region" description="Low complexity" evidence="1">
    <location>
        <begin position="151"/>
        <end position="162"/>
    </location>
</feature>
<keyword evidence="4" id="KW-1185">Reference proteome</keyword>
<reference evidence="3" key="1">
    <citation type="submission" date="2023-06" db="EMBL/GenBank/DDBJ databases">
        <authorList>
            <consortium name="Lawrence Berkeley National Laboratory"/>
            <person name="Ahrendt S."/>
            <person name="Sahu N."/>
            <person name="Indic B."/>
            <person name="Wong-Bajracharya J."/>
            <person name="Merenyi Z."/>
            <person name="Ke H.-M."/>
            <person name="Monk M."/>
            <person name="Kocsube S."/>
            <person name="Drula E."/>
            <person name="Lipzen A."/>
            <person name="Balint B."/>
            <person name="Henrissat B."/>
            <person name="Andreopoulos B."/>
            <person name="Martin F.M."/>
            <person name="Harder C.B."/>
            <person name="Rigling D."/>
            <person name="Ford K.L."/>
            <person name="Foster G.D."/>
            <person name="Pangilinan J."/>
            <person name="Papanicolaou A."/>
            <person name="Barry K."/>
            <person name="LaButti K."/>
            <person name="Viragh M."/>
            <person name="Koriabine M."/>
            <person name="Yan M."/>
            <person name="Riley R."/>
            <person name="Champramary S."/>
            <person name="Plett K.L."/>
            <person name="Tsai I.J."/>
            <person name="Slot J."/>
            <person name="Sipos G."/>
            <person name="Plett J."/>
            <person name="Nagy L.G."/>
            <person name="Grigoriev I.V."/>
        </authorList>
    </citation>
    <scope>NUCLEOTIDE SEQUENCE</scope>
    <source>
        <strain evidence="3">HWK02</strain>
    </source>
</reference>
<sequence length="170" mass="18126">MLSFSTLLVTVVAAITVRSAANTAGLRSTDTQAVVSLSSQFSESDTLNAPTAHWNQNGMHGRYYSDFPEDVPDAFADSGLTPKGSIYFPGWICTYTIHPAKNNTIASFHNIPVQADPPKAPAKKAEPPTPVKTKPVETPSKEDPVAKPKAAEPATIEPTPAAVKDPELEK</sequence>
<feature type="compositionally biased region" description="Basic and acidic residues" evidence="1">
    <location>
        <begin position="139"/>
        <end position="150"/>
    </location>
</feature>
<evidence type="ECO:0000256" key="1">
    <source>
        <dbReference type="SAM" id="MobiDB-lite"/>
    </source>
</evidence>
<dbReference type="Proteomes" id="UP001175228">
    <property type="component" value="Unassembled WGS sequence"/>
</dbReference>
<name>A0AA39QFI0_9AGAR</name>
<evidence type="ECO:0000256" key="2">
    <source>
        <dbReference type="SAM" id="SignalP"/>
    </source>
</evidence>
<comment type="caution">
    <text evidence="3">The sequence shown here is derived from an EMBL/GenBank/DDBJ whole genome shotgun (WGS) entry which is preliminary data.</text>
</comment>
<proteinExistence type="predicted"/>
<evidence type="ECO:0000313" key="4">
    <source>
        <dbReference type="Proteomes" id="UP001175228"/>
    </source>
</evidence>